<dbReference type="Gene3D" id="3.30.565.10">
    <property type="entry name" value="Histidine kinase-like ATPase, C-terminal domain"/>
    <property type="match status" value="1"/>
</dbReference>
<dbReference type="PANTHER" id="PTHR43711">
    <property type="entry name" value="TWO-COMPONENT HISTIDINE KINASE"/>
    <property type="match status" value="1"/>
</dbReference>
<evidence type="ECO:0000256" key="2">
    <source>
        <dbReference type="ARBA" id="ARBA00012438"/>
    </source>
</evidence>
<evidence type="ECO:0000313" key="10">
    <source>
        <dbReference type="Proteomes" id="UP000287171"/>
    </source>
</evidence>
<keyword evidence="5" id="KW-0418">Kinase</keyword>
<evidence type="ECO:0000313" key="9">
    <source>
        <dbReference type="EMBL" id="GCE28831.1"/>
    </source>
</evidence>
<feature type="transmembrane region" description="Helical" evidence="7">
    <location>
        <begin position="86"/>
        <end position="106"/>
    </location>
</feature>
<dbReference type="InterPro" id="IPR050736">
    <property type="entry name" value="Sensor_HK_Regulatory"/>
</dbReference>
<gene>
    <name evidence="9" type="ORF">KDA_43150</name>
</gene>
<dbReference type="EMBL" id="BIFT01000001">
    <property type="protein sequence ID" value="GCE28831.1"/>
    <property type="molecule type" value="Genomic_DNA"/>
</dbReference>
<dbReference type="InterPro" id="IPR005467">
    <property type="entry name" value="His_kinase_dom"/>
</dbReference>
<comment type="catalytic activity">
    <reaction evidence="1">
        <text>ATP + protein L-histidine = ADP + protein N-phospho-L-histidine.</text>
        <dbReference type="EC" id="2.7.13.3"/>
    </reaction>
</comment>
<proteinExistence type="predicted"/>
<evidence type="ECO:0000256" key="5">
    <source>
        <dbReference type="ARBA" id="ARBA00022777"/>
    </source>
</evidence>
<sequence length="401" mass="45719">MLSKFYARNLWPQRKHIQWHIYTMGHMPLWRRPLYGYLAGFLLVSIGLLTGLERESWQIPVFLPSAFLNFYIILVAFIWGFGPSLLTLLLGLLVIDWLYVHPYGLIFHNWSIYNISFLATFALSGIIISLIVHQRELARLHAQLNTDKAQEAHRQLEDFIGLVSHELKTPLTATQGNIQLAQRRLRRYIKESEPADQQRLTSVQQVLSIALRQTEVQHRLVDDLLDASRIEGQRLHMIKVPCDLVQIVREAVESQRIIAPMRTIVLEDIPDECVSVVADADRIAQVVNNYLSNALKYAPSDKPISVRIEKQASQARVQVRDEGPGLPEDEQERIWTRFYRVSTIHVQEDSGVPNIGLGVGLHICRAITQQHQGMTGVISRPGAGATFWFTLPLATTALYNK</sequence>
<reference evidence="10" key="1">
    <citation type="submission" date="2018-12" db="EMBL/GenBank/DDBJ databases">
        <title>Tengunoibacter tsumagoiensis gen. nov., sp. nov., Dictyobacter kobayashii sp. nov., D. alpinus sp. nov., and D. joshuensis sp. nov. and description of Dictyobacteraceae fam. nov. within the order Ktedonobacterales isolated from Tengu-no-mugimeshi.</title>
        <authorList>
            <person name="Wang C.M."/>
            <person name="Zheng Y."/>
            <person name="Sakai Y."/>
            <person name="Toyoda A."/>
            <person name="Minakuchi Y."/>
            <person name="Abe K."/>
            <person name="Yokota A."/>
            <person name="Yabe S."/>
        </authorList>
    </citation>
    <scope>NUCLEOTIDE SEQUENCE [LARGE SCALE GENOMIC DNA]</scope>
    <source>
        <strain evidence="10">Uno16</strain>
    </source>
</reference>
<dbReference type="OrthoDB" id="152194at2"/>
<evidence type="ECO:0000256" key="7">
    <source>
        <dbReference type="SAM" id="Phobius"/>
    </source>
</evidence>
<dbReference type="EC" id="2.7.13.3" evidence="2"/>
<dbReference type="InterPro" id="IPR003594">
    <property type="entry name" value="HATPase_dom"/>
</dbReference>
<dbReference type="PRINTS" id="PR00344">
    <property type="entry name" value="BCTRLSENSOR"/>
</dbReference>
<dbReference type="InterPro" id="IPR003661">
    <property type="entry name" value="HisK_dim/P_dom"/>
</dbReference>
<evidence type="ECO:0000256" key="1">
    <source>
        <dbReference type="ARBA" id="ARBA00000085"/>
    </source>
</evidence>
<dbReference type="InterPro" id="IPR004358">
    <property type="entry name" value="Sig_transdc_His_kin-like_C"/>
</dbReference>
<dbReference type="Gene3D" id="1.20.120.620">
    <property type="entry name" value="Backbone structure of the membrane domain of e. Coli histidine kinase receptor kdpd"/>
    <property type="match status" value="1"/>
</dbReference>
<dbReference type="RefSeq" id="WP_126629004.1">
    <property type="nucleotide sequence ID" value="NZ_BIFT01000001.1"/>
</dbReference>
<keyword evidence="7" id="KW-0812">Transmembrane</keyword>
<dbReference type="PANTHER" id="PTHR43711:SF1">
    <property type="entry name" value="HISTIDINE KINASE 1"/>
    <property type="match status" value="1"/>
</dbReference>
<protein>
    <recommendedName>
        <fullName evidence="2">histidine kinase</fullName>
        <ecNumber evidence="2">2.7.13.3</ecNumber>
    </recommendedName>
</protein>
<feature type="domain" description="Histidine kinase" evidence="8">
    <location>
        <begin position="162"/>
        <end position="395"/>
    </location>
</feature>
<dbReference type="CDD" id="cd00082">
    <property type="entry name" value="HisKA"/>
    <property type="match status" value="1"/>
</dbReference>
<dbReference type="Pfam" id="PF02518">
    <property type="entry name" value="HATPase_c"/>
    <property type="match status" value="1"/>
</dbReference>
<organism evidence="9 10">
    <name type="scientific">Dictyobacter alpinus</name>
    <dbReference type="NCBI Taxonomy" id="2014873"/>
    <lineage>
        <taxon>Bacteria</taxon>
        <taxon>Bacillati</taxon>
        <taxon>Chloroflexota</taxon>
        <taxon>Ktedonobacteria</taxon>
        <taxon>Ktedonobacterales</taxon>
        <taxon>Dictyobacteraceae</taxon>
        <taxon>Dictyobacter</taxon>
    </lineage>
</organism>
<evidence type="ECO:0000256" key="6">
    <source>
        <dbReference type="ARBA" id="ARBA00023012"/>
    </source>
</evidence>
<dbReference type="Proteomes" id="UP000287171">
    <property type="component" value="Unassembled WGS sequence"/>
</dbReference>
<accession>A0A402BBM5</accession>
<dbReference type="AlphaFoldDB" id="A0A402BBM5"/>
<dbReference type="SMART" id="SM00387">
    <property type="entry name" value="HATPase_c"/>
    <property type="match status" value="1"/>
</dbReference>
<feature type="transmembrane region" description="Helical" evidence="7">
    <location>
        <begin position="34"/>
        <end position="52"/>
    </location>
</feature>
<dbReference type="SMART" id="SM00388">
    <property type="entry name" value="HisKA"/>
    <property type="match status" value="1"/>
</dbReference>
<dbReference type="SUPFAM" id="SSF47384">
    <property type="entry name" value="Homodimeric domain of signal transducing histidine kinase"/>
    <property type="match status" value="1"/>
</dbReference>
<dbReference type="Gene3D" id="1.10.287.130">
    <property type="match status" value="1"/>
</dbReference>
<dbReference type="CDD" id="cd00075">
    <property type="entry name" value="HATPase"/>
    <property type="match status" value="1"/>
</dbReference>
<keyword evidence="3" id="KW-0597">Phosphoprotein</keyword>
<evidence type="ECO:0000259" key="8">
    <source>
        <dbReference type="PROSITE" id="PS50109"/>
    </source>
</evidence>
<feature type="transmembrane region" description="Helical" evidence="7">
    <location>
        <begin position="58"/>
        <end position="79"/>
    </location>
</feature>
<name>A0A402BBM5_9CHLR</name>
<dbReference type="InterPro" id="IPR036890">
    <property type="entry name" value="HATPase_C_sf"/>
</dbReference>
<comment type="caution">
    <text evidence="9">The sequence shown here is derived from an EMBL/GenBank/DDBJ whole genome shotgun (WGS) entry which is preliminary data.</text>
</comment>
<keyword evidence="6" id="KW-0902">Two-component regulatory system</keyword>
<dbReference type="PROSITE" id="PS50109">
    <property type="entry name" value="HIS_KIN"/>
    <property type="match status" value="1"/>
</dbReference>
<evidence type="ECO:0000256" key="4">
    <source>
        <dbReference type="ARBA" id="ARBA00022679"/>
    </source>
</evidence>
<keyword evidence="4" id="KW-0808">Transferase</keyword>
<keyword evidence="7" id="KW-0472">Membrane</keyword>
<dbReference type="GO" id="GO:0000155">
    <property type="term" value="F:phosphorelay sensor kinase activity"/>
    <property type="evidence" value="ECO:0007669"/>
    <property type="project" value="InterPro"/>
</dbReference>
<keyword evidence="7" id="KW-1133">Transmembrane helix</keyword>
<feature type="transmembrane region" description="Helical" evidence="7">
    <location>
        <begin position="112"/>
        <end position="132"/>
    </location>
</feature>
<dbReference type="SUPFAM" id="SSF55874">
    <property type="entry name" value="ATPase domain of HSP90 chaperone/DNA topoisomerase II/histidine kinase"/>
    <property type="match status" value="1"/>
</dbReference>
<dbReference type="Pfam" id="PF00512">
    <property type="entry name" value="HisKA"/>
    <property type="match status" value="1"/>
</dbReference>
<evidence type="ECO:0000256" key="3">
    <source>
        <dbReference type="ARBA" id="ARBA00022553"/>
    </source>
</evidence>
<dbReference type="InterPro" id="IPR038318">
    <property type="entry name" value="KdpD_sf"/>
</dbReference>
<dbReference type="InterPro" id="IPR036097">
    <property type="entry name" value="HisK_dim/P_sf"/>
</dbReference>
<keyword evidence="10" id="KW-1185">Reference proteome</keyword>